<dbReference type="Pfam" id="PF00005">
    <property type="entry name" value="ABC_tran"/>
    <property type="match status" value="1"/>
</dbReference>
<dbReference type="PANTHER" id="PTHR42711">
    <property type="entry name" value="ABC TRANSPORTER ATP-BINDING PROTEIN"/>
    <property type="match status" value="1"/>
</dbReference>
<organism evidence="5 6">
    <name type="scientific">[Clostridium] polysaccharolyticum</name>
    <dbReference type="NCBI Taxonomy" id="29364"/>
    <lineage>
        <taxon>Bacteria</taxon>
        <taxon>Bacillati</taxon>
        <taxon>Bacillota</taxon>
        <taxon>Clostridia</taxon>
        <taxon>Lachnospirales</taxon>
        <taxon>Lachnospiraceae</taxon>
    </lineage>
</organism>
<evidence type="ECO:0000259" key="4">
    <source>
        <dbReference type="PROSITE" id="PS50893"/>
    </source>
</evidence>
<dbReference type="PANTHER" id="PTHR42711:SF4">
    <property type="entry name" value="ABC TRANSPORTER RELATED"/>
    <property type="match status" value="1"/>
</dbReference>
<evidence type="ECO:0000313" key="6">
    <source>
        <dbReference type="Proteomes" id="UP000199800"/>
    </source>
</evidence>
<dbReference type="AlphaFoldDB" id="A0A1I0BE87"/>
<feature type="domain" description="ABC transporter" evidence="4">
    <location>
        <begin position="4"/>
        <end position="257"/>
    </location>
</feature>
<keyword evidence="6" id="KW-1185">Reference proteome</keyword>
<protein>
    <submittedName>
        <fullName evidence="5">ABC-2 type transport system ATP-binding protein</fullName>
    </submittedName>
</protein>
<evidence type="ECO:0000256" key="1">
    <source>
        <dbReference type="ARBA" id="ARBA00022448"/>
    </source>
</evidence>
<accession>A0A1I0BE87</accession>
<dbReference type="InterPro" id="IPR003593">
    <property type="entry name" value="AAA+_ATPase"/>
</dbReference>
<dbReference type="SMART" id="SM00382">
    <property type="entry name" value="AAA"/>
    <property type="match status" value="1"/>
</dbReference>
<dbReference type="GO" id="GO:0016887">
    <property type="term" value="F:ATP hydrolysis activity"/>
    <property type="evidence" value="ECO:0007669"/>
    <property type="project" value="InterPro"/>
</dbReference>
<dbReference type="Gene3D" id="3.40.50.300">
    <property type="entry name" value="P-loop containing nucleotide triphosphate hydrolases"/>
    <property type="match status" value="1"/>
</dbReference>
<keyword evidence="1" id="KW-0813">Transport</keyword>
<dbReference type="EMBL" id="FOHN01000007">
    <property type="protein sequence ID" value="SET04849.1"/>
    <property type="molecule type" value="Genomic_DNA"/>
</dbReference>
<reference evidence="5 6" key="1">
    <citation type="submission" date="2016-10" db="EMBL/GenBank/DDBJ databases">
        <authorList>
            <person name="de Groot N.N."/>
        </authorList>
    </citation>
    <scope>NUCLEOTIDE SEQUENCE [LARGE SCALE GENOMIC DNA]</scope>
    <source>
        <strain evidence="5 6">DSM 1801</strain>
    </source>
</reference>
<gene>
    <name evidence="5" type="ORF">SAMN04487772_10782</name>
</gene>
<keyword evidence="2" id="KW-0547">Nucleotide-binding</keyword>
<sequence length="327" mass="37911">MEIIHVKDLSKTYDFYKKEEGVRGSLKNLMHKTILHKDAVKHINFTINKGDMVGFIGLNGAGKTTTLKMLSGILKPTSGEINILGFYPFEKQYAFLKKIGIVMGNKTQLWWDIPAIDSFALNKELFEVPDAQYKETLHELVEMMNVEHLLHTQVRRLSLGERMKMELILSLIHSPEVIFLDEPTIGLDVVSQYNIREVLKKYNERHNTTVILTSHNLDDIETVCQRLMLINQGELVFNGSLDNFIEKQSLYKIVRVKCKKDKQAIKERIKEYSAEIIDETHDEIKIQVEKDVSLKLSSTLMNDYIEQIRDISIESTDMQELVRKFYS</sequence>
<name>A0A1I0BE87_9FIRM</name>
<dbReference type="Proteomes" id="UP000199800">
    <property type="component" value="Unassembled WGS sequence"/>
</dbReference>
<dbReference type="STRING" id="29364.SAMN04487772_10782"/>
<evidence type="ECO:0000313" key="5">
    <source>
        <dbReference type="EMBL" id="SET04849.1"/>
    </source>
</evidence>
<dbReference type="InterPro" id="IPR003439">
    <property type="entry name" value="ABC_transporter-like_ATP-bd"/>
</dbReference>
<dbReference type="SUPFAM" id="SSF52540">
    <property type="entry name" value="P-loop containing nucleoside triphosphate hydrolases"/>
    <property type="match status" value="1"/>
</dbReference>
<evidence type="ECO:0000256" key="2">
    <source>
        <dbReference type="ARBA" id="ARBA00022741"/>
    </source>
</evidence>
<keyword evidence="3 5" id="KW-0067">ATP-binding</keyword>
<dbReference type="InterPro" id="IPR050763">
    <property type="entry name" value="ABC_transporter_ATP-binding"/>
</dbReference>
<dbReference type="RefSeq" id="WP_092477428.1">
    <property type="nucleotide sequence ID" value="NZ_FOHN01000007.1"/>
</dbReference>
<evidence type="ECO:0000256" key="3">
    <source>
        <dbReference type="ARBA" id="ARBA00022840"/>
    </source>
</evidence>
<proteinExistence type="predicted"/>
<dbReference type="PROSITE" id="PS00211">
    <property type="entry name" value="ABC_TRANSPORTER_1"/>
    <property type="match status" value="1"/>
</dbReference>
<dbReference type="InterPro" id="IPR017871">
    <property type="entry name" value="ABC_transporter-like_CS"/>
</dbReference>
<dbReference type="InterPro" id="IPR027417">
    <property type="entry name" value="P-loop_NTPase"/>
</dbReference>
<dbReference type="PROSITE" id="PS50893">
    <property type="entry name" value="ABC_TRANSPORTER_2"/>
    <property type="match status" value="1"/>
</dbReference>
<dbReference type="OrthoDB" id="9804819at2"/>
<dbReference type="GO" id="GO:0005524">
    <property type="term" value="F:ATP binding"/>
    <property type="evidence" value="ECO:0007669"/>
    <property type="project" value="UniProtKB-KW"/>
</dbReference>